<dbReference type="Pfam" id="PF01042">
    <property type="entry name" value="Ribonuc_L-PSP"/>
    <property type="match status" value="1"/>
</dbReference>
<reference evidence="1" key="1">
    <citation type="submission" date="2020-02" db="EMBL/GenBank/DDBJ databases">
        <authorList>
            <person name="Meier V. D."/>
        </authorList>
    </citation>
    <scope>NUCLEOTIDE SEQUENCE</scope>
    <source>
        <strain evidence="1">AVDCRST_MAG37</strain>
    </source>
</reference>
<name>A0A6J4Q1Q7_9ACTN</name>
<dbReference type="InterPro" id="IPR035959">
    <property type="entry name" value="RutC-like_sf"/>
</dbReference>
<accession>A0A6J4Q1Q7</accession>
<gene>
    <name evidence="1" type="ORF">AVDCRST_MAG37-498</name>
</gene>
<dbReference type="CDD" id="cd00448">
    <property type="entry name" value="YjgF_YER057c_UK114_family"/>
    <property type="match status" value="1"/>
</dbReference>
<dbReference type="PANTHER" id="PTHR43857">
    <property type="entry name" value="BLR7761 PROTEIN"/>
    <property type="match status" value="1"/>
</dbReference>
<dbReference type="Gene3D" id="3.30.1330.40">
    <property type="entry name" value="RutC-like"/>
    <property type="match status" value="1"/>
</dbReference>
<dbReference type="InterPro" id="IPR006175">
    <property type="entry name" value="YjgF/YER057c/UK114"/>
</dbReference>
<proteinExistence type="predicted"/>
<sequence>MQKLQPPGWTKPKGYANGIVAEGRLVFIAGQIGWDETETFRSNDFVDQVRQCLVNTLAVLAEAGAGPEHVARMTWYITDREEYLGNLEGMGEVYRELMGQHFPAMAMVEVAALIESEAKVEVETTAVVPVEPC</sequence>
<dbReference type="PANTHER" id="PTHR43857:SF1">
    <property type="entry name" value="YJGH FAMILY PROTEIN"/>
    <property type="match status" value="1"/>
</dbReference>
<dbReference type="AlphaFoldDB" id="A0A6J4Q1Q7"/>
<protein>
    <submittedName>
        <fullName evidence="1">RidA/YER057c/UK114 superfamily protein</fullName>
    </submittedName>
</protein>
<organism evidence="1">
    <name type="scientific">uncultured Rubrobacteraceae bacterium</name>
    <dbReference type="NCBI Taxonomy" id="349277"/>
    <lineage>
        <taxon>Bacteria</taxon>
        <taxon>Bacillati</taxon>
        <taxon>Actinomycetota</taxon>
        <taxon>Rubrobacteria</taxon>
        <taxon>Rubrobacterales</taxon>
        <taxon>Rubrobacteraceae</taxon>
        <taxon>environmental samples</taxon>
    </lineage>
</organism>
<evidence type="ECO:0000313" key="1">
    <source>
        <dbReference type="EMBL" id="CAA9429658.1"/>
    </source>
</evidence>
<dbReference type="EMBL" id="CADCVD010000023">
    <property type="protein sequence ID" value="CAA9429658.1"/>
    <property type="molecule type" value="Genomic_DNA"/>
</dbReference>
<dbReference type="SUPFAM" id="SSF55298">
    <property type="entry name" value="YjgF-like"/>
    <property type="match status" value="1"/>
</dbReference>